<dbReference type="InterPro" id="IPR052025">
    <property type="entry name" value="Xyloglucanase_GH74"/>
</dbReference>
<protein>
    <submittedName>
        <fullName evidence="1">WD40/YVTN/BNR-like repeat-containing protein</fullName>
    </submittedName>
</protein>
<sequence length="365" mass="39841">MTEVLLAVGTEKGLFLGRSRDRLKWEFSGPHFRMNAIYSVAIDRRDGRTRLLVGADSSHWGPSVWRSDDLGASWFEPPTPAIRFPESTGASLTRVWQLQPAGPEAPGVVYAGTEPAALFRSEDGGETFTLVESLWNHPQRAEWGAGYGGQGLHTVLSDPRDPERLLVAVSSGGVYRSKDGGRSWEPSNSGLRAEFLPEENQYPEFGQCVHKVARDAVNPDRLYLQNHGGVYRSDDGGENWRSIAAGLPADFGFAIAAHPHRADTAYVFPLGGADDRIPPGRRCRIFRTNDAGDSWQALAEGLPGEDHYGIVLRDALRTDDLAPAGIYFGNRTGDVYASHDEGGHWALVVSHLPDVLCVRAAVIAD</sequence>
<dbReference type="CDD" id="cd15482">
    <property type="entry name" value="Sialidase_non-viral"/>
    <property type="match status" value="1"/>
</dbReference>
<dbReference type="EMBL" id="JBHSOF010000002">
    <property type="protein sequence ID" value="MFC5661730.1"/>
    <property type="molecule type" value="Genomic_DNA"/>
</dbReference>
<keyword evidence="2" id="KW-1185">Reference proteome</keyword>
<dbReference type="PANTHER" id="PTHR43739">
    <property type="entry name" value="XYLOGLUCANASE (EUROFUNG)"/>
    <property type="match status" value="1"/>
</dbReference>
<dbReference type="RefSeq" id="WP_380223314.1">
    <property type="nucleotide sequence ID" value="NZ_JBHSOF010000002.1"/>
</dbReference>
<dbReference type="Gene3D" id="2.130.10.10">
    <property type="entry name" value="YVTN repeat-like/Quinoprotein amine dehydrogenase"/>
    <property type="match status" value="1"/>
</dbReference>
<evidence type="ECO:0000313" key="1">
    <source>
        <dbReference type="EMBL" id="MFC5661730.1"/>
    </source>
</evidence>
<dbReference type="InterPro" id="IPR015943">
    <property type="entry name" value="WD40/YVTN_repeat-like_dom_sf"/>
</dbReference>
<accession>A0ABW0WVU7</accession>
<dbReference type="SUPFAM" id="SSF110296">
    <property type="entry name" value="Oligoxyloglucan reducing end-specific cellobiohydrolase"/>
    <property type="match status" value="1"/>
</dbReference>
<proteinExistence type="predicted"/>
<comment type="caution">
    <text evidence="1">The sequence shown here is derived from an EMBL/GenBank/DDBJ whole genome shotgun (WGS) entry which is preliminary data.</text>
</comment>
<evidence type="ECO:0000313" key="2">
    <source>
        <dbReference type="Proteomes" id="UP001595975"/>
    </source>
</evidence>
<gene>
    <name evidence="1" type="ORF">ACFP3U_01895</name>
</gene>
<dbReference type="Proteomes" id="UP001595975">
    <property type="component" value="Unassembled WGS sequence"/>
</dbReference>
<dbReference type="PANTHER" id="PTHR43739:SF5">
    <property type="entry name" value="EXO-ALPHA-SIALIDASE"/>
    <property type="match status" value="1"/>
</dbReference>
<organism evidence="1 2">
    <name type="scientific">Kitasatospora misakiensis</name>
    <dbReference type="NCBI Taxonomy" id="67330"/>
    <lineage>
        <taxon>Bacteria</taxon>
        <taxon>Bacillati</taxon>
        <taxon>Actinomycetota</taxon>
        <taxon>Actinomycetes</taxon>
        <taxon>Kitasatosporales</taxon>
        <taxon>Streptomycetaceae</taxon>
        <taxon>Kitasatospora</taxon>
    </lineage>
</organism>
<name>A0ABW0WVU7_9ACTN</name>
<reference evidence="2" key="1">
    <citation type="journal article" date="2019" name="Int. J. Syst. Evol. Microbiol.">
        <title>The Global Catalogue of Microorganisms (GCM) 10K type strain sequencing project: providing services to taxonomists for standard genome sequencing and annotation.</title>
        <authorList>
            <consortium name="The Broad Institute Genomics Platform"/>
            <consortium name="The Broad Institute Genome Sequencing Center for Infectious Disease"/>
            <person name="Wu L."/>
            <person name="Ma J."/>
        </authorList>
    </citation>
    <scope>NUCLEOTIDE SEQUENCE [LARGE SCALE GENOMIC DNA]</scope>
    <source>
        <strain evidence="2">CGMCC 4.1437</strain>
    </source>
</reference>